<dbReference type="EMBL" id="VSRR010000094">
    <property type="protein sequence ID" value="MPC09955.1"/>
    <property type="molecule type" value="Genomic_DNA"/>
</dbReference>
<dbReference type="AlphaFoldDB" id="A0A5B7CL42"/>
<keyword evidence="2" id="KW-1185">Reference proteome</keyword>
<reference evidence="1 2" key="1">
    <citation type="submission" date="2019-05" db="EMBL/GenBank/DDBJ databases">
        <title>Another draft genome of Portunus trituberculatus and its Hox gene families provides insights of decapod evolution.</title>
        <authorList>
            <person name="Jeong J.-H."/>
            <person name="Song I."/>
            <person name="Kim S."/>
            <person name="Choi T."/>
            <person name="Kim D."/>
            <person name="Ryu S."/>
            <person name="Kim W."/>
        </authorList>
    </citation>
    <scope>NUCLEOTIDE SEQUENCE [LARGE SCALE GENOMIC DNA]</scope>
    <source>
        <tissue evidence="1">Muscle</tissue>
    </source>
</reference>
<name>A0A5B7CL42_PORTR</name>
<organism evidence="1 2">
    <name type="scientific">Portunus trituberculatus</name>
    <name type="common">Swimming crab</name>
    <name type="synonym">Neptunus trituberculatus</name>
    <dbReference type="NCBI Taxonomy" id="210409"/>
    <lineage>
        <taxon>Eukaryota</taxon>
        <taxon>Metazoa</taxon>
        <taxon>Ecdysozoa</taxon>
        <taxon>Arthropoda</taxon>
        <taxon>Crustacea</taxon>
        <taxon>Multicrustacea</taxon>
        <taxon>Malacostraca</taxon>
        <taxon>Eumalacostraca</taxon>
        <taxon>Eucarida</taxon>
        <taxon>Decapoda</taxon>
        <taxon>Pleocyemata</taxon>
        <taxon>Brachyura</taxon>
        <taxon>Eubrachyura</taxon>
        <taxon>Portunoidea</taxon>
        <taxon>Portunidae</taxon>
        <taxon>Portuninae</taxon>
        <taxon>Portunus</taxon>
    </lineage>
</organism>
<comment type="caution">
    <text evidence="1">The sequence shown here is derived from an EMBL/GenBank/DDBJ whole genome shotgun (WGS) entry which is preliminary data.</text>
</comment>
<proteinExistence type="predicted"/>
<gene>
    <name evidence="1" type="ORF">E2C01_002576</name>
</gene>
<accession>A0A5B7CL42</accession>
<sequence>MHTFGGRDSQNSWEQGYKQCCGKRVLSIRSHEDGIEAKTVENTELKPLKADLRVLANTKESLD</sequence>
<evidence type="ECO:0000313" key="2">
    <source>
        <dbReference type="Proteomes" id="UP000324222"/>
    </source>
</evidence>
<protein>
    <submittedName>
        <fullName evidence="1">Uncharacterized protein</fullName>
    </submittedName>
</protein>
<evidence type="ECO:0000313" key="1">
    <source>
        <dbReference type="EMBL" id="MPC09955.1"/>
    </source>
</evidence>
<dbReference type="Proteomes" id="UP000324222">
    <property type="component" value="Unassembled WGS sequence"/>
</dbReference>